<dbReference type="InterPro" id="IPR036237">
    <property type="entry name" value="Xyl_isomerase-like_sf"/>
</dbReference>
<reference evidence="2 3" key="1">
    <citation type="submission" date="2023-06" db="EMBL/GenBank/DDBJ databases">
        <authorList>
            <person name="Yushchuk O."/>
            <person name="Binda E."/>
            <person name="Ruckert-Reed C."/>
            <person name="Fedorenko V."/>
            <person name="Kalinowski J."/>
            <person name="Marinelli F."/>
        </authorList>
    </citation>
    <scope>NUCLEOTIDE SEQUENCE [LARGE SCALE GENOMIC DNA]</scope>
    <source>
        <strain evidence="2 3">NRRL 3884</strain>
    </source>
</reference>
<name>A0ABY8WJ08_9ACTN</name>
<dbReference type="RefSeq" id="WP_284919189.1">
    <property type="nucleotide sequence ID" value="NZ_CP126980.1"/>
</dbReference>
<accession>A0ABY8WJ08</accession>
<protein>
    <submittedName>
        <fullName evidence="2">Uncharacterized protein</fullName>
    </submittedName>
</protein>
<evidence type="ECO:0000256" key="1">
    <source>
        <dbReference type="SAM" id="MobiDB-lite"/>
    </source>
</evidence>
<feature type="compositionally biased region" description="Gly residues" evidence="1">
    <location>
        <begin position="94"/>
        <end position="103"/>
    </location>
</feature>
<gene>
    <name evidence="2" type="ORF">ACTOB_001347</name>
</gene>
<dbReference type="Gene3D" id="3.20.20.150">
    <property type="entry name" value="Divalent-metal-dependent TIM barrel enzymes"/>
    <property type="match status" value="1"/>
</dbReference>
<sequence>MRLRHPSGRIVHLICGVSLTGARTLTDAFAIIDATAAELRAGLLAARGEDPGRLGVALRLPYSLAAALVDDGRARTRLRAELDARGIEVVTLNGGPGAEGGGSPPLPGSPDAEGSGPPPLPGAPGAEDAGSPPLPGGSGAEGADSPALSGGPGAEDAGSAPLSGGSGAEGGSLPPLPDWSQPARLQHTLGLARILVDLLPDEEVRGAVSTCGLARRADWDEAHEKAVARHVARLSGGLADLAWRVGRAVRAGFEPGPGQVLDSPEDTVAALTRVDKDRLGLCLDLARVVRDWPAPRDGVDRLTDAGLSVITVRVTDPSVAWQPVLRHLLAADTARTEYIEVDAPGSAAVHLAYVIRELTALGLVPEGEPCNAP</sequence>
<dbReference type="Proteomes" id="UP001240150">
    <property type="component" value="Chromosome"/>
</dbReference>
<feature type="region of interest" description="Disordered" evidence="1">
    <location>
        <begin position="91"/>
        <end position="181"/>
    </location>
</feature>
<organism evidence="2 3">
    <name type="scientific">Actinoplanes oblitus</name>
    <dbReference type="NCBI Taxonomy" id="3040509"/>
    <lineage>
        <taxon>Bacteria</taxon>
        <taxon>Bacillati</taxon>
        <taxon>Actinomycetota</taxon>
        <taxon>Actinomycetes</taxon>
        <taxon>Micromonosporales</taxon>
        <taxon>Micromonosporaceae</taxon>
        <taxon>Actinoplanes</taxon>
    </lineage>
</organism>
<evidence type="ECO:0000313" key="3">
    <source>
        <dbReference type="Proteomes" id="UP001240150"/>
    </source>
</evidence>
<dbReference type="EMBL" id="CP126980">
    <property type="protein sequence ID" value="WIM97795.1"/>
    <property type="molecule type" value="Genomic_DNA"/>
</dbReference>
<keyword evidence="3" id="KW-1185">Reference proteome</keyword>
<dbReference type="SUPFAM" id="SSF51658">
    <property type="entry name" value="Xylose isomerase-like"/>
    <property type="match status" value="1"/>
</dbReference>
<proteinExistence type="predicted"/>
<evidence type="ECO:0000313" key="2">
    <source>
        <dbReference type="EMBL" id="WIM97795.1"/>
    </source>
</evidence>